<organism evidence="9 11">
    <name type="scientific">Kaistella antarctica</name>
    <dbReference type="NCBI Taxonomy" id="266748"/>
    <lineage>
        <taxon>Bacteria</taxon>
        <taxon>Pseudomonadati</taxon>
        <taxon>Bacteroidota</taxon>
        <taxon>Flavobacteriia</taxon>
        <taxon>Flavobacteriales</taxon>
        <taxon>Weeksellaceae</taxon>
        <taxon>Chryseobacterium group</taxon>
        <taxon>Kaistella</taxon>
    </lineage>
</organism>
<keyword evidence="4" id="KW-0472">Membrane</keyword>
<feature type="domain" description="SusD-like N-terminal" evidence="7">
    <location>
        <begin position="61"/>
        <end position="230"/>
    </location>
</feature>
<feature type="domain" description="RagB/SusD" evidence="6">
    <location>
        <begin position="343"/>
        <end position="464"/>
    </location>
</feature>
<dbReference type="SUPFAM" id="SSF48452">
    <property type="entry name" value="TPR-like"/>
    <property type="match status" value="1"/>
</dbReference>
<evidence type="ECO:0000313" key="11">
    <source>
        <dbReference type="Proteomes" id="UP000270036"/>
    </source>
</evidence>
<name>A0A3S4YNY4_9FLAO</name>
<evidence type="ECO:0000259" key="7">
    <source>
        <dbReference type="Pfam" id="PF14322"/>
    </source>
</evidence>
<reference evidence="9 11" key="2">
    <citation type="submission" date="2018-12" db="EMBL/GenBank/DDBJ databases">
        <authorList>
            <consortium name="Pathogen Informatics"/>
        </authorList>
    </citation>
    <scope>NUCLEOTIDE SEQUENCE [LARGE SCALE GENOMIC DNA]</scope>
    <source>
        <strain evidence="9 11">NCTC13489</strain>
    </source>
</reference>
<dbReference type="Pfam" id="PF07980">
    <property type="entry name" value="SusD_RagB"/>
    <property type="match status" value="1"/>
</dbReference>
<evidence type="ECO:0000313" key="10">
    <source>
        <dbReference type="Proteomes" id="UP000028349"/>
    </source>
</evidence>
<dbReference type="Pfam" id="PF14322">
    <property type="entry name" value="SusD-like_3"/>
    <property type="match status" value="1"/>
</dbReference>
<evidence type="ECO:0000256" key="5">
    <source>
        <dbReference type="ARBA" id="ARBA00023237"/>
    </source>
</evidence>
<keyword evidence="5" id="KW-0998">Cell outer membrane</keyword>
<comment type="similarity">
    <text evidence="2">Belongs to the SusD family.</text>
</comment>
<dbReference type="OrthoDB" id="653598at2"/>
<gene>
    <name evidence="8" type="ORF">HY04_03035</name>
    <name evidence="9" type="ORF">NCTC13489_00021</name>
</gene>
<evidence type="ECO:0000313" key="9">
    <source>
        <dbReference type="EMBL" id="VEH94891.1"/>
    </source>
</evidence>
<dbReference type="KEGG" id="cant:NCTC13489_00021"/>
<evidence type="ECO:0000256" key="3">
    <source>
        <dbReference type="ARBA" id="ARBA00022729"/>
    </source>
</evidence>
<evidence type="ECO:0000259" key="6">
    <source>
        <dbReference type="Pfam" id="PF07980"/>
    </source>
</evidence>
<evidence type="ECO:0000256" key="1">
    <source>
        <dbReference type="ARBA" id="ARBA00004442"/>
    </source>
</evidence>
<dbReference type="PROSITE" id="PS51257">
    <property type="entry name" value="PROKAR_LIPOPROTEIN"/>
    <property type="match status" value="1"/>
</dbReference>
<evidence type="ECO:0000256" key="4">
    <source>
        <dbReference type="ARBA" id="ARBA00023136"/>
    </source>
</evidence>
<dbReference type="EMBL" id="LR134441">
    <property type="protein sequence ID" value="VEH94891.1"/>
    <property type="molecule type" value="Genomic_DNA"/>
</dbReference>
<evidence type="ECO:0000256" key="2">
    <source>
        <dbReference type="ARBA" id="ARBA00006275"/>
    </source>
</evidence>
<sequence length="465" mass="52128">MKKYIVLLASSLLLFSCREYLDVVPKGYIIPTSVADYELLLIGGDGGPNFTRNEEILHLTNDNFYLSSNEVGNVNNNLNTNFALYSWSNFRFSDPTLSNSAWNDAYKNIYTFNKIINEIDAATLEVGDTEEARLKVKAQALYGRAYEYLFLVNTFCKQYTKASAGTDYGVPLVLKADVTQTLPSRGTVAEVYTQIIGDLQLALPNLPAKAKILVLPSSGSGYALLARTYLYQSDYENAKKYAELALEKKSQIVDYTQPDFSNFTLSMKNNEQYAIHYMSQPGNGYLSADAMELFPEDGTMDKRLFEQFIENPIIEAGEVIGFQYLMGSYDYEFKGTTSTSVPEMMITLAESQARLGNAGAAIAIVNDIRNNRIEGNVEVSEADFPTPNSLLKFILEERRREMIYSNTRLFDLKRQNLEPAFAKTTLHKIEGKNPLSFTAQANSNQLVIPIPAQVLKFNPGMPQNQ</sequence>
<dbReference type="EMBL" id="JPEP01000001">
    <property type="protein sequence ID" value="KEY20198.1"/>
    <property type="molecule type" value="Genomic_DNA"/>
</dbReference>
<proteinExistence type="inferred from homology"/>
<dbReference type="InterPro" id="IPR012944">
    <property type="entry name" value="SusD_RagB_dom"/>
</dbReference>
<evidence type="ECO:0000313" key="8">
    <source>
        <dbReference type="EMBL" id="KEY20198.1"/>
    </source>
</evidence>
<keyword evidence="10" id="KW-1185">Reference proteome</keyword>
<dbReference type="Gene3D" id="1.25.40.390">
    <property type="match status" value="2"/>
</dbReference>
<dbReference type="Proteomes" id="UP000270036">
    <property type="component" value="Chromosome"/>
</dbReference>
<reference evidence="8 10" key="1">
    <citation type="submission" date="2014-07" db="EMBL/GenBank/DDBJ databases">
        <authorList>
            <person name="Pisani N.G."/>
            <person name="Newman J.D."/>
        </authorList>
    </citation>
    <scope>NUCLEOTIDE SEQUENCE [LARGE SCALE GENOMIC DNA]</scope>
    <source>
        <strain evidence="8 10">LMG 24720</strain>
    </source>
</reference>
<keyword evidence="3" id="KW-0732">Signal</keyword>
<dbReference type="Proteomes" id="UP000028349">
    <property type="component" value="Unassembled WGS sequence"/>
</dbReference>
<dbReference type="GO" id="GO:0009279">
    <property type="term" value="C:cell outer membrane"/>
    <property type="evidence" value="ECO:0007669"/>
    <property type="project" value="UniProtKB-SubCell"/>
</dbReference>
<protein>
    <submittedName>
        <fullName evidence="9">SusD family</fullName>
    </submittedName>
</protein>
<dbReference type="RefSeq" id="WP_034716982.1">
    <property type="nucleotide sequence ID" value="NZ_FOIX01000002.1"/>
</dbReference>
<comment type="subcellular location">
    <subcellularLocation>
        <location evidence="1">Cell outer membrane</location>
    </subcellularLocation>
</comment>
<dbReference type="STRING" id="266748.HY04_03035"/>
<dbReference type="InterPro" id="IPR033985">
    <property type="entry name" value="SusD-like_N"/>
</dbReference>
<dbReference type="InterPro" id="IPR011990">
    <property type="entry name" value="TPR-like_helical_dom_sf"/>
</dbReference>
<accession>A0A3S4YNY4</accession>
<dbReference type="AlphaFoldDB" id="A0A3S4YNY4"/>